<evidence type="ECO:0000313" key="1">
    <source>
        <dbReference type="EMBL" id="MFB9326375.1"/>
    </source>
</evidence>
<dbReference type="Gene3D" id="3.40.50.720">
    <property type="entry name" value="NAD(P)-binding Rossmann-like Domain"/>
    <property type="match status" value="1"/>
</dbReference>
<accession>A0ABV5KMC5</accession>
<dbReference type="EMBL" id="JBHMDO010000017">
    <property type="protein sequence ID" value="MFB9326375.1"/>
    <property type="molecule type" value="Genomic_DNA"/>
</dbReference>
<dbReference type="SUPFAM" id="SSF51735">
    <property type="entry name" value="NAD(P)-binding Rossmann-fold domains"/>
    <property type="match status" value="1"/>
</dbReference>
<dbReference type="InterPro" id="IPR002347">
    <property type="entry name" value="SDR_fam"/>
</dbReference>
<gene>
    <name evidence="1" type="ORF">ACFFSY_10660</name>
</gene>
<keyword evidence="2" id="KW-1185">Reference proteome</keyword>
<sequence>MFYGSKNNPGPLKRTARPYEIAPIYLYLASEESRFVIGQTMHVNGGEYLGL</sequence>
<dbReference type="Pfam" id="PF13561">
    <property type="entry name" value="adh_short_C2"/>
    <property type="match status" value="1"/>
</dbReference>
<comment type="caution">
    <text evidence="1">The sequence shown here is derived from an EMBL/GenBank/DDBJ whole genome shotgun (WGS) entry which is preliminary data.</text>
</comment>
<organism evidence="1 2">
    <name type="scientific">Paenibacillus aurantiacus</name>
    <dbReference type="NCBI Taxonomy" id="1936118"/>
    <lineage>
        <taxon>Bacteria</taxon>
        <taxon>Bacillati</taxon>
        <taxon>Bacillota</taxon>
        <taxon>Bacilli</taxon>
        <taxon>Bacillales</taxon>
        <taxon>Paenibacillaceae</taxon>
        <taxon>Paenibacillus</taxon>
    </lineage>
</organism>
<proteinExistence type="predicted"/>
<reference evidence="1 2" key="1">
    <citation type="submission" date="2024-09" db="EMBL/GenBank/DDBJ databases">
        <authorList>
            <person name="Sun Q."/>
            <person name="Mori K."/>
        </authorList>
    </citation>
    <scope>NUCLEOTIDE SEQUENCE [LARGE SCALE GENOMIC DNA]</scope>
    <source>
        <strain evidence="1 2">TISTR 2452</strain>
    </source>
</reference>
<evidence type="ECO:0000313" key="2">
    <source>
        <dbReference type="Proteomes" id="UP001589747"/>
    </source>
</evidence>
<dbReference type="Proteomes" id="UP001589747">
    <property type="component" value="Unassembled WGS sequence"/>
</dbReference>
<dbReference type="RefSeq" id="WP_377493580.1">
    <property type="nucleotide sequence ID" value="NZ_JBHMDO010000017.1"/>
</dbReference>
<name>A0ABV5KMC5_9BACL</name>
<dbReference type="InterPro" id="IPR036291">
    <property type="entry name" value="NAD(P)-bd_dom_sf"/>
</dbReference>
<protein>
    <submittedName>
        <fullName evidence="1">SDR family oxidoreductase</fullName>
    </submittedName>
</protein>